<dbReference type="InterPro" id="IPR014752">
    <property type="entry name" value="Arrestin-like_C"/>
</dbReference>
<keyword evidence="4" id="KW-1185">Reference proteome</keyword>
<evidence type="ECO:0000256" key="1">
    <source>
        <dbReference type="SAM" id="MobiDB-lite"/>
    </source>
</evidence>
<feature type="compositionally biased region" description="Basic and acidic residues" evidence="1">
    <location>
        <begin position="1"/>
        <end position="14"/>
    </location>
</feature>
<evidence type="ECO:0000313" key="4">
    <source>
        <dbReference type="Proteomes" id="UP000187209"/>
    </source>
</evidence>
<name>A0A1R2BR61_9CILI</name>
<protein>
    <recommendedName>
        <fullName evidence="2">Arrestin-like N-terminal domain-containing protein</fullName>
    </recommendedName>
</protein>
<feature type="domain" description="Arrestin-like N-terminal" evidence="2">
    <location>
        <begin position="44"/>
        <end position="160"/>
    </location>
</feature>
<dbReference type="EMBL" id="MPUH01000478">
    <property type="protein sequence ID" value="OMJ79292.1"/>
    <property type="molecule type" value="Genomic_DNA"/>
</dbReference>
<comment type="caution">
    <text evidence="3">The sequence shown here is derived from an EMBL/GenBank/DDBJ whole genome shotgun (WGS) entry which is preliminary data.</text>
</comment>
<dbReference type="InterPro" id="IPR014756">
    <property type="entry name" value="Ig_E-set"/>
</dbReference>
<evidence type="ECO:0000259" key="2">
    <source>
        <dbReference type="Pfam" id="PF00339"/>
    </source>
</evidence>
<dbReference type="InterPro" id="IPR011021">
    <property type="entry name" value="Arrestin-like_N"/>
</dbReference>
<evidence type="ECO:0000313" key="3">
    <source>
        <dbReference type="EMBL" id="OMJ79292.1"/>
    </source>
</evidence>
<reference evidence="3 4" key="1">
    <citation type="submission" date="2016-11" db="EMBL/GenBank/DDBJ databases">
        <title>The macronuclear genome of Stentor coeruleus: a giant cell with tiny introns.</title>
        <authorList>
            <person name="Slabodnick M."/>
            <person name="Ruby J.G."/>
            <person name="Reiff S.B."/>
            <person name="Swart E.C."/>
            <person name="Gosai S."/>
            <person name="Prabakaran S."/>
            <person name="Witkowska E."/>
            <person name="Larue G.E."/>
            <person name="Fisher S."/>
            <person name="Freeman R.M."/>
            <person name="Gunawardena J."/>
            <person name="Chu W."/>
            <person name="Stover N.A."/>
            <person name="Gregory B.D."/>
            <person name="Nowacki M."/>
            <person name="Derisi J."/>
            <person name="Roy S.W."/>
            <person name="Marshall W.F."/>
            <person name="Sood P."/>
        </authorList>
    </citation>
    <scope>NUCLEOTIDE SEQUENCE [LARGE SCALE GENOMIC DNA]</scope>
    <source>
        <strain evidence="3">WM001</strain>
    </source>
</reference>
<gene>
    <name evidence="3" type="ORF">SteCoe_20713</name>
</gene>
<dbReference type="AlphaFoldDB" id="A0A1R2BR61"/>
<dbReference type="Pfam" id="PF00339">
    <property type="entry name" value="Arrestin_N"/>
    <property type="match status" value="1"/>
</dbReference>
<dbReference type="SUPFAM" id="SSF81296">
    <property type="entry name" value="E set domains"/>
    <property type="match status" value="1"/>
</dbReference>
<dbReference type="Proteomes" id="UP000187209">
    <property type="component" value="Unassembled WGS sequence"/>
</dbReference>
<accession>A0A1R2BR61</accession>
<feature type="region of interest" description="Disordered" evidence="1">
    <location>
        <begin position="1"/>
        <end position="28"/>
    </location>
</feature>
<organism evidence="3 4">
    <name type="scientific">Stentor coeruleus</name>
    <dbReference type="NCBI Taxonomy" id="5963"/>
    <lineage>
        <taxon>Eukaryota</taxon>
        <taxon>Sar</taxon>
        <taxon>Alveolata</taxon>
        <taxon>Ciliophora</taxon>
        <taxon>Postciliodesmatophora</taxon>
        <taxon>Heterotrichea</taxon>
        <taxon>Heterotrichida</taxon>
        <taxon>Stentoridae</taxon>
        <taxon>Stentor</taxon>
    </lineage>
</organism>
<proteinExistence type="predicted"/>
<sequence>MEKKYLRTPSDTRDSLNIFSDPHRRSSGSQESESFIFLVLDCFSYTAGEKVTGEVLLNVSEPIPKSTMKFQSRGIEEVHIFSSKDKSRIIAEDIKEIFILDEVVKSWEDEISIGQYVFPFNFKIPNFSPATFYYSGEDISGNYVRAEVFYHVSVKLLIDGDESKLSHSRIVCIKNMETLEKPGPSIEAIANITGCCFTKKGTTSFKLTVGNTDHCQVEGQVHYKLCPNNEYCKSPINYVVGQVLLDINVRTRNGDFKILKTISETERATWISAFTSLVYERDFEYIADLKVSSEELNPSSNEGSLIKCEYYVEMLVYYDISFKKNPIVIKLPFHVNPKITYRKEEPKLPVLWEPEESSIYNFIVEIRESVREGYANDMDFTVPTKIN</sequence>
<dbReference type="OrthoDB" id="290614at2759"/>
<dbReference type="Gene3D" id="2.60.40.640">
    <property type="match status" value="1"/>
</dbReference>